<evidence type="ECO:0000313" key="12">
    <source>
        <dbReference type="Proteomes" id="UP001150062"/>
    </source>
</evidence>
<dbReference type="InterPro" id="IPR035206">
    <property type="entry name" value="Proteasome_beta2"/>
</dbReference>
<feature type="compositionally biased region" description="Basic residues" evidence="8">
    <location>
        <begin position="577"/>
        <end position="625"/>
    </location>
</feature>
<feature type="region of interest" description="Disordered" evidence="8">
    <location>
        <begin position="528"/>
        <end position="694"/>
    </location>
</feature>
<feature type="region of interest" description="Disordered" evidence="8">
    <location>
        <begin position="706"/>
        <end position="779"/>
    </location>
</feature>
<dbReference type="PROSITE" id="PS51294">
    <property type="entry name" value="HTH_MYB"/>
    <property type="match status" value="2"/>
</dbReference>
<comment type="subcellular location">
    <subcellularLocation>
        <location evidence="1">Nucleus</location>
    </subcellularLocation>
</comment>
<sequence>MDSLVGFVGKNYVLIAGDTNAGRSIMRLKEDFDKLVPIDSHKILAKSGEIGDGNQFCNLIIRNVSLYRLRNETELSTKSVAHYTRRQLATAIRKNPYSVNLLLAGYDKKDQQGSLYYLDYLGSSKKINYGAHGYAALFVGSILDRFWKEDLDFEDGLELMKKCLREVEKRLIIGTRCFLIKMINSDGISVVEKDDILARAVSKFKGKEWESIAQYFKDKDATQCLHRWQKVLNPDLKKGKWTDEEDTILLKYVKEIGESKWSIVAQKIPQRTSKQCRERWKNQLDPSLNHGSWTKEDDEILIQKHKELGNKWSQIKRLLPGRSDNMIKNRWNSTLRKIANCTSRGILESNKKRGRPVGSKTKKKKEKPKKKPRKRRNSKIIKKIVIPSSKKKQKTKQHLNKIQNPQIEEKITNSKKNENPLKINNNVNNKNQLLARLTKLKELNQKEATLNKKNAPSFNKTFPNKEKKKNARNISKTYPNKENKDNNEKIRNHKYIELSSSSESLANSKYSLSSTSFESLLSSLSSSSSGAWSSSETSSSSSPSTSSSKHKKTKSQLKKKKKPKRHSFELKNQSKNKEKRIHKHRHHHNYKNKNKNKLRHKSQKKKMSKYKYNKQQKINSKHKNRKETNKNLNDEKYNINQSSRNNPHTRHRSRSRSRTRSHSHSHSRPRSRTYLHSNSPHKKHKLKKNPNLSNKLNESYLQNSKNIKRSKPQQSNQMVTKFPNQEFANKQSIAFEKKQIRSNSNSNSNKIEIEKEKRKETNMIKDKKERKEGESIQNNNKEKEEIYSIGKFLTKQKHLLNTPTRNNREDFFSNYSPFQSNNTPTQAVLYSPPTQFDSINSMNLDPQIEHFVDPKQSMVFSPQVNRKREYLSDQENYDPNIINPNVENDYSLYISNSYHLSNTPSKFNNLKYHNQSQIQRESEHEHEHELQGEQQFPNFYASGFSPFKTPKTPKFTPNIKKKKTINRNVRSTLKNFTPRSLFFPSPSPSPSLYSFGNKNHIFPSSVQLFQSPGYNIRSPNNSIQSSPRHDLNNHNNNLRLNATTLFNNISPNYSPKKQF</sequence>
<dbReference type="PROSITE" id="PS51476">
    <property type="entry name" value="PROTEASOME_BETA_2"/>
    <property type="match status" value="1"/>
</dbReference>
<dbReference type="CDD" id="cd00167">
    <property type="entry name" value="SANT"/>
    <property type="match status" value="3"/>
</dbReference>
<dbReference type="PROSITE" id="PS50090">
    <property type="entry name" value="MYB_LIKE"/>
    <property type="match status" value="3"/>
</dbReference>
<proteinExistence type="predicted"/>
<protein>
    <submittedName>
        <fullName evidence="11">Myb DNA-binding domain superfamily protein-related</fullName>
    </submittedName>
</protein>
<keyword evidence="12" id="KW-1185">Reference proteome</keyword>
<dbReference type="InterPro" id="IPR023333">
    <property type="entry name" value="Proteasome_suB-type"/>
</dbReference>
<keyword evidence="3" id="KW-0647">Proteasome</keyword>
<keyword evidence="7" id="KW-0539">Nucleus</keyword>
<feature type="compositionally biased region" description="Low complexity" evidence="8">
    <location>
        <begin position="741"/>
        <end position="750"/>
    </location>
</feature>
<accession>A0ABQ8Z6H6</accession>
<feature type="domain" description="HTH myb-type" evidence="10">
    <location>
        <begin position="233"/>
        <end position="288"/>
    </location>
</feature>
<dbReference type="InterPro" id="IPR016050">
    <property type="entry name" value="Proteasome_bsu_CS"/>
</dbReference>
<feature type="region of interest" description="Disordered" evidence="8">
    <location>
        <begin position="343"/>
        <end position="425"/>
    </location>
</feature>
<comment type="caution">
    <text evidence="11">The sequence shown here is derived from an EMBL/GenBank/DDBJ whole genome shotgun (WGS) entry which is preliminary data.</text>
</comment>
<evidence type="ECO:0000256" key="2">
    <source>
        <dbReference type="ARBA" id="ARBA00022490"/>
    </source>
</evidence>
<feature type="compositionally biased region" description="Basic residues" evidence="8">
    <location>
        <begin position="647"/>
        <end position="688"/>
    </location>
</feature>
<feature type="domain" description="Myb-like" evidence="9">
    <location>
        <begin position="285"/>
        <end position="335"/>
    </location>
</feature>
<keyword evidence="4" id="KW-0805">Transcription regulation</keyword>
<dbReference type="SMART" id="SM00717">
    <property type="entry name" value="SANT"/>
    <property type="match status" value="3"/>
</dbReference>
<evidence type="ECO:0000259" key="10">
    <source>
        <dbReference type="PROSITE" id="PS51294"/>
    </source>
</evidence>
<evidence type="ECO:0000256" key="8">
    <source>
        <dbReference type="SAM" id="MobiDB-lite"/>
    </source>
</evidence>
<evidence type="ECO:0000256" key="4">
    <source>
        <dbReference type="ARBA" id="ARBA00023015"/>
    </source>
</evidence>
<dbReference type="Gene3D" id="1.10.10.60">
    <property type="entry name" value="Homeodomain-like"/>
    <property type="match status" value="3"/>
</dbReference>
<feature type="domain" description="HTH myb-type" evidence="10">
    <location>
        <begin position="289"/>
        <end position="339"/>
    </location>
</feature>
<dbReference type="InterPro" id="IPR009057">
    <property type="entry name" value="Homeodomain-like_sf"/>
</dbReference>
<feature type="domain" description="Myb-like" evidence="9">
    <location>
        <begin position="233"/>
        <end position="284"/>
    </location>
</feature>
<dbReference type="EMBL" id="JAOAOG010000044">
    <property type="protein sequence ID" value="KAJ6252498.1"/>
    <property type="molecule type" value="Genomic_DNA"/>
</dbReference>
<dbReference type="InterPro" id="IPR001353">
    <property type="entry name" value="Proteasome_sua/b"/>
</dbReference>
<keyword evidence="6" id="KW-0804">Transcription</keyword>
<feature type="compositionally biased region" description="Basic residues" evidence="8">
    <location>
        <begin position="389"/>
        <end position="399"/>
    </location>
</feature>
<evidence type="ECO:0000256" key="3">
    <source>
        <dbReference type="ARBA" id="ARBA00022942"/>
    </source>
</evidence>
<dbReference type="PROSITE" id="PS00854">
    <property type="entry name" value="PROTEASOME_BETA_1"/>
    <property type="match status" value="1"/>
</dbReference>
<feature type="compositionally biased region" description="Basic and acidic residues" evidence="8">
    <location>
        <begin position="626"/>
        <end position="637"/>
    </location>
</feature>
<dbReference type="InterPro" id="IPR017930">
    <property type="entry name" value="Myb_dom"/>
</dbReference>
<dbReference type="GO" id="GO:0003677">
    <property type="term" value="F:DNA binding"/>
    <property type="evidence" value="ECO:0007669"/>
    <property type="project" value="UniProtKB-KW"/>
</dbReference>
<evidence type="ECO:0000256" key="5">
    <source>
        <dbReference type="ARBA" id="ARBA00023125"/>
    </source>
</evidence>
<feature type="compositionally biased region" description="Basic and acidic residues" evidence="8">
    <location>
        <begin position="751"/>
        <end position="779"/>
    </location>
</feature>
<name>A0ABQ8Z6H6_9EUKA</name>
<evidence type="ECO:0000256" key="7">
    <source>
        <dbReference type="ARBA" id="ARBA00023242"/>
    </source>
</evidence>
<dbReference type="Pfam" id="PF13921">
    <property type="entry name" value="Myb_DNA-bind_6"/>
    <property type="match status" value="1"/>
</dbReference>
<evidence type="ECO:0000259" key="9">
    <source>
        <dbReference type="PROSITE" id="PS50090"/>
    </source>
</evidence>
<feature type="domain" description="Myb-like" evidence="9">
    <location>
        <begin position="192"/>
        <end position="232"/>
    </location>
</feature>
<feature type="compositionally biased region" description="Basic residues" evidence="8">
    <location>
        <begin position="352"/>
        <end position="382"/>
    </location>
</feature>
<dbReference type="SUPFAM" id="SSF56235">
    <property type="entry name" value="N-terminal nucleophile aminohydrolases (Ntn hydrolases)"/>
    <property type="match status" value="1"/>
</dbReference>
<dbReference type="Proteomes" id="UP001150062">
    <property type="component" value="Unassembled WGS sequence"/>
</dbReference>
<feature type="compositionally biased region" description="Basic and acidic residues" evidence="8">
    <location>
        <begin position="407"/>
        <end position="419"/>
    </location>
</feature>
<dbReference type="InterPro" id="IPR001005">
    <property type="entry name" value="SANT/Myb"/>
</dbReference>
<feature type="compositionally biased region" description="Polar residues" evidence="8">
    <location>
        <begin position="712"/>
        <end position="732"/>
    </location>
</feature>
<dbReference type="Gene3D" id="3.60.20.10">
    <property type="entry name" value="Glutamine Phosphoribosylpyrophosphate, subunit 1, domain 1"/>
    <property type="match status" value="1"/>
</dbReference>
<dbReference type="Pfam" id="PF00249">
    <property type="entry name" value="Myb_DNA-binding"/>
    <property type="match status" value="1"/>
</dbReference>
<keyword evidence="2" id="KW-0963">Cytoplasm</keyword>
<feature type="compositionally biased region" description="Basic residues" evidence="8">
    <location>
        <begin position="548"/>
        <end position="565"/>
    </location>
</feature>
<dbReference type="Pfam" id="PF00227">
    <property type="entry name" value="Proteasome"/>
    <property type="match status" value="1"/>
</dbReference>
<feature type="region of interest" description="Disordered" evidence="8">
    <location>
        <begin position="447"/>
        <end position="490"/>
    </location>
</feature>
<reference evidence="11" key="1">
    <citation type="submission" date="2022-08" db="EMBL/GenBank/DDBJ databases">
        <title>Novel sulfate-reducing endosymbionts in the free-living metamonad Anaeramoeba.</title>
        <authorList>
            <person name="Jerlstrom-Hultqvist J."/>
            <person name="Cepicka I."/>
            <person name="Gallot-Lavallee L."/>
            <person name="Salas-Leiva D."/>
            <person name="Curtis B.A."/>
            <person name="Zahonova K."/>
            <person name="Pipaliya S."/>
            <person name="Dacks J."/>
            <person name="Roger A.J."/>
        </authorList>
    </citation>
    <scope>NUCLEOTIDE SEQUENCE</scope>
    <source>
        <strain evidence="11">Schooner1</strain>
    </source>
</reference>
<dbReference type="InterPro" id="IPR029055">
    <property type="entry name" value="Ntn_hydrolases_N"/>
</dbReference>
<feature type="compositionally biased region" description="Basic and acidic residues" evidence="8">
    <location>
        <begin position="479"/>
        <end position="490"/>
    </location>
</feature>
<evidence type="ECO:0000256" key="6">
    <source>
        <dbReference type="ARBA" id="ARBA00023163"/>
    </source>
</evidence>
<keyword evidence="5 11" id="KW-0238">DNA-binding</keyword>
<gene>
    <name evidence="11" type="ORF">M0813_14176</name>
</gene>
<feature type="compositionally biased region" description="Low complexity" evidence="8">
    <location>
        <begin position="528"/>
        <end position="547"/>
    </location>
</feature>
<feature type="compositionally biased region" description="Polar residues" evidence="8">
    <location>
        <begin position="447"/>
        <end position="462"/>
    </location>
</feature>
<dbReference type="CDD" id="cd03758">
    <property type="entry name" value="proteasome_beta_type_2"/>
    <property type="match status" value="1"/>
</dbReference>
<dbReference type="SUPFAM" id="SSF46689">
    <property type="entry name" value="Homeodomain-like"/>
    <property type="match status" value="2"/>
</dbReference>
<organism evidence="11 12">
    <name type="scientific">Anaeramoeba flamelloides</name>
    <dbReference type="NCBI Taxonomy" id="1746091"/>
    <lineage>
        <taxon>Eukaryota</taxon>
        <taxon>Metamonada</taxon>
        <taxon>Anaeramoebidae</taxon>
        <taxon>Anaeramoeba</taxon>
    </lineage>
</organism>
<evidence type="ECO:0000256" key="1">
    <source>
        <dbReference type="ARBA" id="ARBA00004123"/>
    </source>
</evidence>
<dbReference type="InterPro" id="IPR051575">
    <property type="entry name" value="Myb-like_DNA-bd"/>
</dbReference>
<dbReference type="PANTHER" id="PTHR46621">
    <property type="entry name" value="SNRNA-ACTIVATING PROTEIN COMPLEX SUBUNIT 4"/>
    <property type="match status" value="1"/>
</dbReference>
<dbReference type="PANTHER" id="PTHR46621:SF1">
    <property type="entry name" value="SNRNA-ACTIVATING PROTEIN COMPLEX SUBUNIT 4"/>
    <property type="match status" value="1"/>
</dbReference>
<evidence type="ECO:0000313" key="11">
    <source>
        <dbReference type="EMBL" id="KAJ6252498.1"/>
    </source>
</evidence>